<dbReference type="FunFam" id="3.30.390.30:FF:000001">
    <property type="entry name" value="Dihydrolipoyl dehydrogenase"/>
    <property type="match status" value="1"/>
</dbReference>
<evidence type="ECO:0000313" key="19">
    <source>
        <dbReference type="EMBL" id="OQA57190.1"/>
    </source>
</evidence>
<evidence type="ECO:0000256" key="11">
    <source>
        <dbReference type="ARBA" id="ARBA00023284"/>
    </source>
</evidence>
<comment type="miscellaneous">
    <text evidence="16">The active site is a redox-active disulfide bond.</text>
</comment>
<feature type="binding site" evidence="14">
    <location>
        <position position="113"/>
    </location>
    <ligand>
        <name>FAD</name>
        <dbReference type="ChEBI" id="CHEBI:57692"/>
    </ligand>
</feature>
<evidence type="ECO:0000256" key="8">
    <source>
        <dbReference type="ARBA" id="ARBA00023002"/>
    </source>
</evidence>
<keyword evidence="9 14" id="KW-0520">NAD</keyword>
<keyword evidence="14" id="KW-0547">Nucleotide-binding</keyword>
<comment type="subcellular location">
    <subcellularLocation>
        <location evidence="1">Cytoplasm</location>
    </subcellularLocation>
</comment>
<evidence type="ECO:0000256" key="9">
    <source>
        <dbReference type="ARBA" id="ARBA00023027"/>
    </source>
</evidence>
<evidence type="ECO:0000256" key="2">
    <source>
        <dbReference type="ARBA" id="ARBA00007532"/>
    </source>
</evidence>
<dbReference type="EC" id="1.8.1.4" evidence="3 16"/>
<evidence type="ECO:0000256" key="1">
    <source>
        <dbReference type="ARBA" id="ARBA00004496"/>
    </source>
</evidence>
<evidence type="ECO:0000256" key="3">
    <source>
        <dbReference type="ARBA" id="ARBA00012608"/>
    </source>
</evidence>
<dbReference type="Pfam" id="PF02852">
    <property type="entry name" value="Pyr_redox_dim"/>
    <property type="match status" value="1"/>
</dbReference>
<feature type="domain" description="FAD/NAD(P)-binding" evidence="18">
    <location>
        <begin position="5"/>
        <end position="323"/>
    </location>
</feature>
<dbReference type="Proteomes" id="UP000485569">
    <property type="component" value="Unassembled WGS sequence"/>
</dbReference>
<evidence type="ECO:0000256" key="12">
    <source>
        <dbReference type="ARBA" id="ARBA00049187"/>
    </source>
</evidence>
<dbReference type="EMBL" id="MWBQ01000095">
    <property type="protein sequence ID" value="OQA57190.1"/>
    <property type="molecule type" value="Genomic_DNA"/>
</dbReference>
<comment type="caution">
    <text evidence="19">The sequence shown here is derived from an EMBL/GenBank/DDBJ whole genome shotgun (WGS) entry which is preliminary data.</text>
</comment>
<evidence type="ECO:0000259" key="18">
    <source>
        <dbReference type="Pfam" id="PF07992"/>
    </source>
</evidence>
<feature type="binding site" evidence="14">
    <location>
        <position position="268"/>
    </location>
    <ligand>
        <name>NAD(+)</name>
        <dbReference type="ChEBI" id="CHEBI:57540"/>
    </ligand>
</feature>
<feature type="active site" description="Proton acceptor" evidence="13">
    <location>
        <position position="440"/>
    </location>
</feature>
<evidence type="ECO:0000256" key="10">
    <source>
        <dbReference type="ARBA" id="ARBA00023157"/>
    </source>
</evidence>
<accession>A0A1V5SRN0</accession>
<evidence type="ECO:0000256" key="13">
    <source>
        <dbReference type="PIRSR" id="PIRSR000350-2"/>
    </source>
</evidence>
<comment type="cofactor">
    <cofactor evidence="14 16">
        <name>FAD</name>
        <dbReference type="ChEBI" id="CHEBI:57692"/>
    </cofactor>
    <text evidence="14 16">Binds 1 FAD per subunit.</text>
</comment>
<dbReference type="PROSITE" id="PS00076">
    <property type="entry name" value="PYRIDINE_REDOX_1"/>
    <property type="match status" value="1"/>
</dbReference>
<feature type="domain" description="Pyridine nucleotide-disulphide oxidoreductase dimerisation" evidence="17">
    <location>
        <begin position="342"/>
        <end position="451"/>
    </location>
</feature>
<comment type="catalytic activity">
    <reaction evidence="12 16">
        <text>N(6)-[(R)-dihydrolipoyl]-L-lysyl-[protein] + NAD(+) = N(6)-[(R)-lipoyl]-L-lysyl-[protein] + NADH + H(+)</text>
        <dbReference type="Rhea" id="RHEA:15045"/>
        <dbReference type="Rhea" id="RHEA-COMP:10474"/>
        <dbReference type="Rhea" id="RHEA-COMP:10475"/>
        <dbReference type="ChEBI" id="CHEBI:15378"/>
        <dbReference type="ChEBI" id="CHEBI:57540"/>
        <dbReference type="ChEBI" id="CHEBI:57945"/>
        <dbReference type="ChEBI" id="CHEBI:83099"/>
        <dbReference type="ChEBI" id="CHEBI:83100"/>
        <dbReference type="EC" id="1.8.1.4"/>
    </reaction>
</comment>
<keyword evidence="10" id="KW-1015">Disulfide bond</keyword>
<dbReference type="Gene3D" id="3.30.390.30">
    <property type="match status" value="1"/>
</dbReference>
<proteinExistence type="inferred from homology"/>
<dbReference type="Gene3D" id="3.50.50.60">
    <property type="entry name" value="FAD/NAD(P)-binding domain"/>
    <property type="match status" value="2"/>
</dbReference>
<keyword evidence="6 16" id="KW-0285">Flavoprotein</keyword>
<feature type="binding site" evidence="14">
    <location>
        <position position="50"/>
    </location>
    <ligand>
        <name>FAD</name>
        <dbReference type="ChEBI" id="CHEBI:57692"/>
    </ligand>
</feature>
<feature type="binding site" evidence="14">
    <location>
        <position position="308"/>
    </location>
    <ligand>
        <name>FAD</name>
        <dbReference type="ChEBI" id="CHEBI:57692"/>
    </ligand>
</feature>
<dbReference type="InterPro" id="IPR001100">
    <property type="entry name" value="Pyr_nuc-diS_OxRdtase"/>
</dbReference>
<dbReference type="AlphaFoldDB" id="A0A1V5SRN0"/>
<dbReference type="PRINTS" id="PR00368">
    <property type="entry name" value="FADPNR"/>
</dbReference>
<dbReference type="InterPro" id="IPR012999">
    <property type="entry name" value="Pyr_OxRdtase_I_AS"/>
</dbReference>
<organism evidence="19">
    <name type="scientific">Candidatus Atribacter allofermentans</name>
    <dbReference type="NCBI Taxonomy" id="1852833"/>
    <lineage>
        <taxon>Bacteria</taxon>
        <taxon>Pseudomonadati</taxon>
        <taxon>Atribacterota</taxon>
        <taxon>Atribacteria</taxon>
        <taxon>Atribacterales</taxon>
        <taxon>Atribacteraceae</taxon>
        <taxon>Atribacter</taxon>
    </lineage>
</organism>
<feature type="binding site" evidence="14">
    <location>
        <begin position="142"/>
        <end position="144"/>
    </location>
    <ligand>
        <name>FAD</name>
        <dbReference type="ChEBI" id="CHEBI:57692"/>
    </ligand>
</feature>
<dbReference type="SUPFAM" id="SSF51905">
    <property type="entry name" value="FAD/NAD(P)-binding domain"/>
    <property type="match status" value="1"/>
</dbReference>
<evidence type="ECO:0000256" key="7">
    <source>
        <dbReference type="ARBA" id="ARBA00022827"/>
    </source>
</evidence>
<dbReference type="InterPro" id="IPR004099">
    <property type="entry name" value="Pyr_nucl-diS_OxRdtase_dimer"/>
</dbReference>
<evidence type="ECO:0000256" key="14">
    <source>
        <dbReference type="PIRSR" id="PIRSR000350-3"/>
    </source>
</evidence>
<dbReference type="InterPro" id="IPR050151">
    <property type="entry name" value="Class-I_Pyr_Nuc-Dis_Oxidored"/>
</dbReference>
<evidence type="ECO:0000256" key="4">
    <source>
        <dbReference type="ARBA" id="ARBA00016961"/>
    </source>
</evidence>
<feature type="binding site" evidence="14">
    <location>
        <begin position="179"/>
        <end position="186"/>
    </location>
    <ligand>
        <name>NAD(+)</name>
        <dbReference type="ChEBI" id="CHEBI:57540"/>
    </ligand>
</feature>
<dbReference type="GO" id="GO:0050660">
    <property type="term" value="F:flavin adenine dinucleotide binding"/>
    <property type="evidence" value="ECO:0007669"/>
    <property type="project" value="InterPro"/>
</dbReference>
<evidence type="ECO:0000259" key="17">
    <source>
        <dbReference type="Pfam" id="PF02852"/>
    </source>
</evidence>
<evidence type="ECO:0000256" key="15">
    <source>
        <dbReference type="PIRSR" id="PIRSR000350-4"/>
    </source>
</evidence>
<dbReference type="GO" id="GO:0006103">
    <property type="term" value="P:2-oxoglutarate metabolic process"/>
    <property type="evidence" value="ECO:0007669"/>
    <property type="project" value="TreeGrafter"/>
</dbReference>
<evidence type="ECO:0000256" key="6">
    <source>
        <dbReference type="ARBA" id="ARBA00022630"/>
    </source>
</evidence>
<dbReference type="PIRSF" id="PIRSF000350">
    <property type="entry name" value="Mercury_reductase_MerA"/>
    <property type="match status" value="1"/>
</dbReference>
<reference evidence="19" key="1">
    <citation type="submission" date="2017-02" db="EMBL/GenBank/DDBJ databases">
        <title>Delving into the versatile metabolic prowess of the omnipresent phylum Bacteroidetes.</title>
        <authorList>
            <person name="Nobu M.K."/>
            <person name="Mei R."/>
            <person name="Narihiro T."/>
            <person name="Kuroda K."/>
            <person name="Liu W.-T."/>
        </authorList>
    </citation>
    <scope>NUCLEOTIDE SEQUENCE</scope>
    <source>
        <strain evidence="19">ADurb.Bin276</strain>
    </source>
</reference>
<keyword evidence="8 16" id="KW-0560">Oxidoreductase</keyword>
<dbReference type="PANTHER" id="PTHR22912:SF217">
    <property type="entry name" value="DIHYDROLIPOYL DEHYDROGENASE"/>
    <property type="match status" value="1"/>
</dbReference>
<dbReference type="InterPro" id="IPR036188">
    <property type="entry name" value="FAD/NAD-bd_sf"/>
</dbReference>
<comment type="similarity">
    <text evidence="2 16">Belongs to the class-I pyridine nucleotide-disulfide oxidoreductase family.</text>
</comment>
<dbReference type="GO" id="GO:0004148">
    <property type="term" value="F:dihydrolipoyl dehydrogenase (NADH) activity"/>
    <property type="evidence" value="ECO:0007669"/>
    <property type="project" value="UniProtKB-EC"/>
</dbReference>
<sequence>MKQTDLVIIGGGPAGYAAAIRAGQKGIKTLLIESRDIGGTCLNRGCIPTKAFFRSQEVFHLSERAAEFGVQVKVDGVDWTRIVARKNKVVKQLTGGVRFLLKKAGVEVIDGIGSFLDKQTIEVIEKEKKKETIQVKHILIATGSKSAHLPVPGVDLDGVIDSDEVLDLPSIPEKLVVIGGGYIGMEMACILNTFGTQVEVIEMLPNILPIADSEVVKLLVEILEKRGLKIHTNAKVVRISKDKKLQVSYEQNSETKVAEGDYVLIATGRVPMTDHLYPEKAGIKIDRKAITTDLQMKTSVPSIFAAGDVNGKYLLAHVAFKEAEVAINNIMGKEATMNYRVVPNCIFCSPEISSVGLTEDEAITSGFDVKVGKFPFRAVGKALIEGETEGFTKIIADQKTGEILGAHIIGPRASDLIGELTLAMALESTPEEIAHTIHPHPTLTETVMEAADSVFGSSLHLF</sequence>
<dbReference type="PANTHER" id="PTHR22912">
    <property type="entry name" value="DISULFIDE OXIDOREDUCTASE"/>
    <property type="match status" value="1"/>
</dbReference>
<protein>
    <recommendedName>
        <fullName evidence="4 16">Dihydrolipoyl dehydrogenase</fullName>
        <ecNumber evidence="3 16">1.8.1.4</ecNumber>
    </recommendedName>
</protein>
<dbReference type="InterPro" id="IPR023753">
    <property type="entry name" value="FAD/NAD-binding_dom"/>
</dbReference>
<dbReference type="GO" id="GO:0005737">
    <property type="term" value="C:cytoplasm"/>
    <property type="evidence" value="ECO:0007669"/>
    <property type="project" value="UniProtKB-SubCell"/>
</dbReference>
<keyword evidence="11 16" id="KW-0676">Redox-active center</keyword>
<gene>
    <name evidence="19" type="primary">lpd</name>
    <name evidence="19" type="ORF">BWY41_01330</name>
</gene>
<keyword evidence="5" id="KW-0963">Cytoplasm</keyword>
<keyword evidence="7 14" id="KW-0274">FAD</keyword>
<dbReference type="Pfam" id="PF07992">
    <property type="entry name" value="Pyr_redox_2"/>
    <property type="match status" value="1"/>
</dbReference>
<evidence type="ECO:0000256" key="16">
    <source>
        <dbReference type="RuleBase" id="RU003692"/>
    </source>
</evidence>
<feature type="binding site" evidence="14">
    <location>
        <position position="202"/>
    </location>
    <ligand>
        <name>NAD(+)</name>
        <dbReference type="ChEBI" id="CHEBI:57540"/>
    </ligand>
</feature>
<dbReference type="InterPro" id="IPR006258">
    <property type="entry name" value="Lipoamide_DH"/>
</dbReference>
<dbReference type="SUPFAM" id="SSF55424">
    <property type="entry name" value="FAD/NAD-linked reductases, dimerisation (C-terminal) domain"/>
    <property type="match status" value="1"/>
</dbReference>
<dbReference type="InterPro" id="IPR016156">
    <property type="entry name" value="FAD/NAD-linked_Rdtase_dimer_sf"/>
</dbReference>
<evidence type="ECO:0000256" key="5">
    <source>
        <dbReference type="ARBA" id="ARBA00022490"/>
    </source>
</evidence>
<feature type="disulfide bond" description="Redox-active" evidence="15">
    <location>
        <begin position="41"/>
        <end position="46"/>
    </location>
</feature>
<dbReference type="NCBIfam" id="TIGR01350">
    <property type="entry name" value="lipoamide_DH"/>
    <property type="match status" value="1"/>
</dbReference>
<name>A0A1V5SRN0_9BACT</name>
<dbReference type="PRINTS" id="PR00411">
    <property type="entry name" value="PNDRDTASEI"/>
</dbReference>